<dbReference type="Gene3D" id="1.10.10.10">
    <property type="entry name" value="Winged helix-like DNA-binding domain superfamily/Winged helix DNA-binding domain"/>
    <property type="match status" value="1"/>
</dbReference>
<evidence type="ECO:0000256" key="1">
    <source>
        <dbReference type="ARBA" id="ARBA00009437"/>
    </source>
</evidence>
<dbReference type="PROSITE" id="PS50931">
    <property type="entry name" value="HTH_LYSR"/>
    <property type="match status" value="1"/>
</dbReference>
<gene>
    <name evidence="6" type="ORF">B0T45_01555</name>
</gene>
<comment type="similarity">
    <text evidence="1">Belongs to the LysR transcriptional regulatory family.</text>
</comment>
<dbReference type="CDD" id="cd08474">
    <property type="entry name" value="PBP2_CrgA_like_5"/>
    <property type="match status" value="1"/>
</dbReference>
<dbReference type="SUPFAM" id="SSF53850">
    <property type="entry name" value="Periplasmic binding protein-like II"/>
    <property type="match status" value="1"/>
</dbReference>
<dbReference type="GO" id="GO:0006351">
    <property type="term" value="P:DNA-templated transcription"/>
    <property type="evidence" value="ECO:0007669"/>
    <property type="project" value="TreeGrafter"/>
</dbReference>
<dbReference type="RefSeq" id="WP_081554356.1">
    <property type="nucleotide sequence ID" value="NZ_MUKV01000001.1"/>
</dbReference>
<dbReference type="PANTHER" id="PTHR30537">
    <property type="entry name" value="HTH-TYPE TRANSCRIPTIONAL REGULATOR"/>
    <property type="match status" value="1"/>
</dbReference>
<evidence type="ECO:0000256" key="2">
    <source>
        <dbReference type="ARBA" id="ARBA00023015"/>
    </source>
</evidence>
<evidence type="ECO:0000256" key="4">
    <source>
        <dbReference type="ARBA" id="ARBA00023163"/>
    </source>
</evidence>
<proteinExistence type="inferred from homology"/>
<reference evidence="6 7" key="1">
    <citation type="submission" date="2017-02" db="EMBL/GenBank/DDBJ databases">
        <title>Chromobacterium haemolyticum H5244.</title>
        <authorList>
            <person name="Gulvik C.A."/>
        </authorList>
    </citation>
    <scope>NUCLEOTIDE SEQUENCE [LARGE SCALE GENOMIC DNA]</scope>
    <source>
        <strain evidence="6 7">H5244</strain>
    </source>
</reference>
<evidence type="ECO:0000256" key="3">
    <source>
        <dbReference type="ARBA" id="ARBA00023125"/>
    </source>
</evidence>
<dbReference type="InterPro" id="IPR036388">
    <property type="entry name" value="WH-like_DNA-bd_sf"/>
</dbReference>
<dbReference type="FunFam" id="1.10.10.10:FF:000001">
    <property type="entry name" value="LysR family transcriptional regulator"/>
    <property type="match status" value="1"/>
</dbReference>
<dbReference type="GO" id="GO:0003700">
    <property type="term" value="F:DNA-binding transcription factor activity"/>
    <property type="evidence" value="ECO:0007669"/>
    <property type="project" value="InterPro"/>
</dbReference>
<dbReference type="EMBL" id="MUKV01000001">
    <property type="protein sequence ID" value="OQS44311.1"/>
    <property type="molecule type" value="Genomic_DNA"/>
</dbReference>
<dbReference type="Gene3D" id="3.40.190.290">
    <property type="match status" value="1"/>
</dbReference>
<comment type="caution">
    <text evidence="6">The sequence shown here is derived from an EMBL/GenBank/DDBJ whole genome shotgun (WGS) entry which is preliminary data.</text>
</comment>
<evidence type="ECO:0000313" key="6">
    <source>
        <dbReference type="EMBL" id="OQS44311.1"/>
    </source>
</evidence>
<feature type="domain" description="HTH lysR-type" evidence="5">
    <location>
        <begin position="1"/>
        <end position="61"/>
    </location>
</feature>
<dbReference type="SUPFAM" id="SSF46785">
    <property type="entry name" value="Winged helix' DNA-binding domain"/>
    <property type="match status" value="1"/>
</dbReference>
<keyword evidence="3" id="KW-0238">DNA-binding</keyword>
<accession>A0A1W0DBC2</accession>
<sequence>MTQNSLHALQAFRLIARHGSFTRAAAQQEITPSALSQTLRQLEAQLGVRLLNRTTRKVGLTEAGQALLARITPLLEQLDSALDDTRQWQGQVSGTLKLTLPHTAASLLLYPLLPGFMRAHPQLRLELDVNNQLVDIVERGLDAGLRFGESLQQDMQAVAVSAPLRFCVAASAGYLQARGTPEHPSQLRQHDCLRYRFASSGQIYRWQFVDAGRPFEVSVQGPLTANDTAAALHVALGGLGLVYLPQAMAAPHLADGSLVSVLEAWMPPAEAFYLYYPHHLHQPAKLRVFIDYLRQAMASPTTDAH</sequence>
<dbReference type="InterPro" id="IPR000847">
    <property type="entry name" value="LysR_HTH_N"/>
</dbReference>
<keyword evidence="2" id="KW-0805">Transcription regulation</keyword>
<name>A0A1W0DBC2_9NEIS</name>
<dbReference type="PANTHER" id="PTHR30537:SF1">
    <property type="entry name" value="HTH-TYPE TRANSCRIPTIONAL REGULATOR PGRR"/>
    <property type="match status" value="1"/>
</dbReference>
<dbReference type="AlphaFoldDB" id="A0A1W0DBC2"/>
<keyword evidence="4" id="KW-0804">Transcription</keyword>
<dbReference type="Proteomes" id="UP000192721">
    <property type="component" value="Unassembled WGS sequence"/>
</dbReference>
<dbReference type="InterPro" id="IPR005119">
    <property type="entry name" value="LysR_subst-bd"/>
</dbReference>
<evidence type="ECO:0000313" key="7">
    <source>
        <dbReference type="Proteomes" id="UP000192721"/>
    </source>
</evidence>
<evidence type="ECO:0000259" key="5">
    <source>
        <dbReference type="PROSITE" id="PS50931"/>
    </source>
</evidence>
<dbReference type="Pfam" id="PF03466">
    <property type="entry name" value="LysR_substrate"/>
    <property type="match status" value="1"/>
</dbReference>
<dbReference type="InterPro" id="IPR036390">
    <property type="entry name" value="WH_DNA-bd_sf"/>
</dbReference>
<dbReference type="GO" id="GO:0043565">
    <property type="term" value="F:sequence-specific DNA binding"/>
    <property type="evidence" value="ECO:0007669"/>
    <property type="project" value="TreeGrafter"/>
</dbReference>
<dbReference type="InterPro" id="IPR058163">
    <property type="entry name" value="LysR-type_TF_proteobact-type"/>
</dbReference>
<dbReference type="Pfam" id="PF00126">
    <property type="entry name" value="HTH_1"/>
    <property type="match status" value="1"/>
</dbReference>
<protein>
    <recommendedName>
        <fullName evidence="5">HTH lysR-type domain-containing protein</fullName>
    </recommendedName>
</protein>
<organism evidence="6 7">
    <name type="scientific">Chromobacterium haemolyticum</name>
    <dbReference type="NCBI Taxonomy" id="394935"/>
    <lineage>
        <taxon>Bacteria</taxon>
        <taxon>Pseudomonadati</taxon>
        <taxon>Pseudomonadota</taxon>
        <taxon>Betaproteobacteria</taxon>
        <taxon>Neisseriales</taxon>
        <taxon>Chromobacteriaceae</taxon>
        <taxon>Chromobacterium</taxon>
    </lineage>
</organism>